<feature type="transmembrane region" description="Helical" evidence="1">
    <location>
        <begin position="260"/>
        <end position="280"/>
    </location>
</feature>
<sequence>MSLDSVVPDHRAAAAPLPATISPARDSERYDALDILRALALFGVLTVNLVTEFRVSLFAQFLPQPAEPSPIDRAVAWFVHYGLELKAFAVFSFLFGIGLAMQFERLAGTGRATVLLTRRLLVLLLFGLVHLLLVWNGDILTEYALAGLLVLPFLRASSRSLAILAAAMFGLYLILPVFPSVFPDAGWIARHVEQANRVYPNGSWLQVMRFSLEEIPSLLPLHLYIFPRTLGLFVLGILAWRSGIVANPAEHKTPIAATGWTLAAIGVTMTLAEALALLPATGPVRLLSNLAPVCLALAFAAAVLYLSEFTGARNWLRHFTALGRMAFTNYIAQSLIFSLVFFGFGLGLYGSLRPAPVFALGIGLYCVQVQMSKWWLRYYRFGPIEWCWRALMYGSAPPMKR</sequence>
<dbReference type="InterPro" id="IPR007349">
    <property type="entry name" value="DUF418"/>
</dbReference>
<feature type="transmembrane region" description="Helical" evidence="1">
    <location>
        <begin position="35"/>
        <end position="55"/>
    </location>
</feature>
<evidence type="ECO:0000259" key="2">
    <source>
        <dbReference type="Pfam" id="PF04235"/>
    </source>
</evidence>
<feature type="transmembrane region" description="Helical" evidence="1">
    <location>
        <begin position="221"/>
        <end position="240"/>
    </location>
</feature>
<evidence type="ECO:0000313" key="4">
    <source>
        <dbReference type="Proteomes" id="UP001204621"/>
    </source>
</evidence>
<gene>
    <name evidence="3" type="ORF">NX778_20805</name>
</gene>
<protein>
    <submittedName>
        <fullName evidence="3">DUF418 domain-containing protein</fullName>
    </submittedName>
</protein>
<comment type="caution">
    <text evidence="3">The sequence shown here is derived from an EMBL/GenBank/DDBJ whole genome shotgun (WGS) entry which is preliminary data.</text>
</comment>
<dbReference type="EMBL" id="JANUGU010000008">
    <property type="protein sequence ID" value="MCS0660519.1"/>
    <property type="molecule type" value="Genomic_DNA"/>
</dbReference>
<feature type="transmembrane region" description="Helical" evidence="1">
    <location>
        <begin position="286"/>
        <end position="306"/>
    </location>
</feature>
<feature type="domain" description="DUF418" evidence="2">
    <location>
        <begin position="240"/>
        <end position="394"/>
    </location>
</feature>
<name>A0ABT2D2Q8_9BURK</name>
<dbReference type="PANTHER" id="PTHR30590">
    <property type="entry name" value="INNER MEMBRANE PROTEIN"/>
    <property type="match status" value="1"/>
</dbReference>
<keyword evidence="1" id="KW-0472">Membrane</keyword>
<dbReference type="Pfam" id="PF04235">
    <property type="entry name" value="DUF418"/>
    <property type="match status" value="1"/>
</dbReference>
<feature type="transmembrane region" description="Helical" evidence="1">
    <location>
        <begin position="355"/>
        <end position="376"/>
    </location>
</feature>
<feature type="transmembrane region" description="Helical" evidence="1">
    <location>
        <begin position="161"/>
        <end position="182"/>
    </location>
</feature>
<keyword evidence="1" id="KW-1133">Transmembrane helix</keyword>
<dbReference type="InterPro" id="IPR052529">
    <property type="entry name" value="Bact_Transport_Assoc"/>
</dbReference>
<keyword evidence="1" id="KW-0812">Transmembrane</keyword>
<accession>A0ABT2D2Q8</accession>
<keyword evidence="4" id="KW-1185">Reference proteome</keyword>
<evidence type="ECO:0000256" key="1">
    <source>
        <dbReference type="SAM" id="Phobius"/>
    </source>
</evidence>
<feature type="transmembrane region" description="Helical" evidence="1">
    <location>
        <begin position="112"/>
        <end position="133"/>
    </location>
</feature>
<dbReference type="RefSeq" id="WP_258813703.1">
    <property type="nucleotide sequence ID" value="NZ_JANUGU010000008.1"/>
</dbReference>
<evidence type="ECO:0000313" key="3">
    <source>
        <dbReference type="EMBL" id="MCS0660519.1"/>
    </source>
</evidence>
<organism evidence="3 4">
    <name type="scientific">Massilia terrae</name>
    <dbReference type="NCBI Taxonomy" id="1811224"/>
    <lineage>
        <taxon>Bacteria</taxon>
        <taxon>Pseudomonadati</taxon>
        <taxon>Pseudomonadota</taxon>
        <taxon>Betaproteobacteria</taxon>
        <taxon>Burkholderiales</taxon>
        <taxon>Oxalobacteraceae</taxon>
        <taxon>Telluria group</taxon>
        <taxon>Massilia</taxon>
    </lineage>
</organism>
<feature type="transmembrane region" description="Helical" evidence="1">
    <location>
        <begin position="75"/>
        <end position="100"/>
    </location>
</feature>
<dbReference type="Proteomes" id="UP001204621">
    <property type="component" value="Unassembled WGS sequence"/>
</dbReference>
<dbReference type="PANTHER" id="PTHR30590:SF2">
    <property type="entry name" value="INNER MEMBRANE PROTEIN"/>
    <property type="match status" value="1"/>
</dbReference>
<reference evidence="3 4" key="1">
    <citation type="submission" date="2022-08" db="EMBL/GenBank/DDBJ databases">
        <title>Reclassification of Massilia species as members of the genera Telluria, Duganella, Pseudoduganella, Mokoshia gen. nov. and Zemynaea gen. nov. using orthogonal and non-orthogonal genome-based approaches.</title>
        <authorList>
            <person name="Bowman J.P."/>
        </authorList>
    </citation>
    <scope>NUCLEOTIDE SEQUENCE [LARGE SCALE GENOMIC DNA]</scope>
    <source>
        <strain evidence="3 4">JCM 31606</strain>
    </source>
</reference>
<feature type="transmembrane region" description="Helical" evidence="1">
    <location>
        <begin position="327"/>
        <end position="349"/>
    </location>
</feature>
<proteinExistence type="predicted"/>